<dbReference type="Pfam" id="PF00005">
    <property type="entry name" value="ABC_tran"/>
    <property type="match status" value="1"/>
</dbReference>
<dbReference type="InterPro" id="IPR011527">
    <property type="entry name" value="ABC1_TM_dom"/>
</dbReference>
<evidence type="ECO:0000256" key="6">
    <source>
        <dbReference type="ARBA" id="ARBA00022989"/>
    </source>
</evidence>
<dbReference type="SMART" id="SM00382">
    <property type="entry name" value="AAA"/>
    <property type="match status" value="1"/>
</dbReference>
<evidence type="ECO:0000313" key="12">
    <source>
        <dbReference type="Proteomes" id="UP000759443"/>
    </source>
</evidence>
<name>A0ABS4E6I5_9HYPH</name>
<protein>
    <submittedName>
        <fullName evidence="11">ATP-binding cassette subfamily B protein/ATP-binding cassette subfamily B multidrug efflux pump</fullName>
    </submittedName>
</protein>
<feature type="transmembrane region" description="Helical" evidence="8">
    <location>
        <begin position="61"/>
        <end position="82"/>
    </location>
</feature>
<dbReference type="PANTHER" id="PTHR43394">
    <property type="entry name" value="ATP-DEPENDENT PERMEASE MDL1, MITOCHONDRIAL"/>
    <property type="match status" value="1"/>
</dbReference>
<evidence type="ECO:0000256" key="4">
    <source>
        <dbReference type="ARBA" id="ARBA00022741"/>
    </source>
</evidence>
<keyword evidence="3 8" id="KW-0812">Transmembrane</keyword>
<proteinExistence type="inferred from homology"/>
<keyword evidence="4" id="KW-0547">Nucleotide-binding</keyword>
<dbReference type="SUPFAM" id="SSF90123">
    <property type="entry name" value="ABC transporter transmembrane region"/>
    <property type="match status" value="1"/>
</dbReference>
<comment type="caution">
    <text evidence="11">The sequence shown here is derived from an EMBL/GenBank/DDBJ whole genome shotgun (WGS) entry which is preliminary data.</text>
</comment>
<dbReference type="InterPro" id="IPR036640">
    <property type="entry name" value="ABC1_TM_sf"/>
</dbReference>
<accession>A0ABS4E6I5</accession>
<dbReference type="RefSeq" id="WP_209949440.1">
    <property type="nucleotide sequence ID" value="NZ_JAGGJU010000019.1"/>
</dbReference>
<dbReference type="PANTHER" id="PTHR43394:SF1">
    <property type="entry name" value="ATP-BINDING CASSETTE SUB-FAMILY B MEMBER 10, MITOCHONDRIAL"/>
    <property type="match status" value="1"/>
</dbReference>
<keyword evidence="5 11" id="KW-0067">ATP-binding</keyword>
<dbReference type="GO" id="GO:0005524">
    <property type="term" value="F:ATP binding"/>
    <property type="evidence" value="ECO:0007669"/>
    <property type="project" value="UniProtKB-KW"/>
</dbReference>
<dbReference type="Gene3D" id="3.40.50.300">
    <property type="entry name" value="P-loop containing nucleotide triphosphate hydrolases"/>
    <property type="match status" value="1"/>
</dbReference>
<feature type="transmembrane region" description="Helical" evidence="8">
    <location>
        <begin position="194"/>
        <end position="213"/>
    </location>
</feature>
<dbReference type="Proteomes" id="UP000759443">
    <property type="component" value="Unassembled WGS sequence"/>
</dbReference>
<dbReference type="PROSITE" id="PS50893">
    <property type="entry name" value="ABC_TRANSPORTER_2"/>
    <property type="match status" value="1"/>
</dbReference>
<evidence type="ECO:0000259" key="9">
    <source>
        <dbReference type="PROSITE" id="PS50893"/>
    </source>
</evidence>
<dbReference type="SUPFAM" id="SSF52540">
    <property type="entry name" value="P-loop containing nucleoside triphosphate hydrolases"/>
    <property type="match status" value="1"/>
</dbReference>
<gene>
    <name evidence="11" type="ORF">J2Z17_004997</name>
</gene>
<dbReference type="PROSITE" id="PS50929">
    <property type="entry name" value="ABC_TM1F"/>
    <property type="match status" value="1"/>
</dbReference>
<evidence type="ECO:0000313" key="11">
    <source>
        <dbReference type="EMBL" id="MBP1853536.1"/>
    </source>
</evidence>
<dbReference type="InterPro" id="IPR003593">
    <property type="entry name" value="AAA+_ATPase"/>
</dbReference>
<reference evidence="11 12" key="1">
    <citation type="submission" date="2021-03" db="EMBL/GenBank/DDBJ databases">
        <title>Genomic Encyclopedia of Type Strains, Phase IV (KMG-IV): sequencing the most valuable type-strain genomes for metagenomic binning, comparative biology and taxonomic classification.</title>
        <authorList>
            <person name="Goeker M."/>
        </authorList>
    </citation>
    <scope>NUCLEOTIDE SEQUENCE [LARGE SCALE GENOMIC DNA]</scope>
    <source>
        <strain evidence="11 12">DSM 21600</strain>
    </source>
</reference>
<organism evidence="11 12">
    <name type="scientific">Rhizobium halophytocola</name>
    <dbReference type="NCBI Taxonomy" id="735519"/>
    <lineage>
        <taxon>Bacteria</taxon>
        <taxon>Pseudomonadati</taxon>
        <taxon>Pseudomonadota</taxon>
        <taxon>Alphaproteobacteria</taxon>
        <taxon>Hyphomicrobiales</taxon>
        <taxon>Rhizobiaceae</taxon>
        <taxon>Rhizobium/Agrobacterium group</taxon>
        <taxon>Rhizobium</taxon>
    </lineage>
</organism>
<dbReference type="InterPro" id="IPR039421">
    <property type="entry name" value="Type_1_exporter"/>
</dbReference>
<feature type="transmembrane region" description="Helical" evidence="8">
    <location>
        <begin position="33"/>
        <end position="54"/>
    </location>
</feature>
<sequence length="628" mass="68170">MSLADLIYRPFENLIRPLDIAYRPMPSSGPFALVWHFLRMFWPPLVAFTVLLVLGETFNLALIWGIAKVIDGVGAMGAAVFLRAHWDMLVLFGLMLFPAYPLTIFLADAIFYQSLAIGMPVAMQWQGHKAVERQDLGFFQDQFAGQVAARIGQVSQAVQQQMMVAAQKVPRFIMQFGGALVLLTAFAWPLVLPVLVWMIVVAVIVVRAVPSFTERSKRVAAARSRISGTLTDLYTNMGMVKQFAAEESEAGALGKVMLKSIATRQQENRLYVTTVVSLVTCNLLFLWIGMFAVGLYCLVNGYASLGDFVAGVTVAQRLAGNAVGLMEIGQQVFQAAGTIRDALPVITAKPTIVDVEDAPPLTVTAGEIRFERVSFSYHADRRVIRHLDLTIRPGEKLGLVGVSGAGKSTVVSLLLRFFDVSAGRILIDGQDIRQVRQTSLRERVGVIAQDVSLLHRSVGDNIRYGRPGARRAEVERAAEMAQADGFIAELVDAEGRSGYDAYVGDRGVKLSGGQRQRVAIARVLLKDAPILVLDEATSALDSEAEAAIQEKLDVLMQGKTVIAIAHRLSTIAQMDRIVVIDKGAIVEEGTPAELLERGGLYARLWARQTGGYIADAAEDDAAVSAAGG</sequence>
<evidence type="ECO:0000256" key="3">
    <source>
        <dbReference type="ARBA" id="ARBA00022692"/>
    </source>
</evidence>
<evidence type="ECO:0000256" key="2">
    <source>
        <dbReference type="ARBA" id="ARBA00005417"/>
    </source>
</evidence>
<dbReference type="InterPro" id="IPR027417">
    <property type="entry name" value="P-loop_NTPase"/>
</dbReference>
<evidence type="ECO:0000256" key="5">
    <source>
        <dbReference type="ARBA" id="ARBA00022840"/>
    </source>
</evidence>
<keyword evidence="6 8" id="KW-1133">Transmembrane helix</keyword>
<dbReference type="EMBL" id="JAGGJU010000019">
    <property type="protein sequence ID" value="MBP1853536.1"/>
    <property type="molecule type" value="Genomic_DNA"/>
</dbReference>
<dbReference type="PROSITE" id="PS00211">
    <property type="entry name" value="ABC_TRANSPORTER_1"/>
    <property type="match status" value="1"/>
</dbReference>
<comment type="subcellular location">
    <subcellularLocation>
        <location evidence="1">Cell membrane</location>
        <topology evidence="1">Multi-pass membrane protein</topology>
    </subcellularLocation>
</comment>
<feature type="domain" description="ABC transmembrane type-1" evidence="10">
    <location>
        <begin position="46"/>
        <end position="334"/>
    </location>
</feature>
<feature type="transmembrane region" description="Helical" evidence="8">
    <location>
        <begin position="270"/>
        <end position="296"/>
    </location>
</feature>
<feature type="domain" description="ABC transporter" evidence="9">
    <location>
        <begin position="368"/>
        <end position="607"/>
    </location>
</feature>
<keyword evidence="7 8" id="KW-0472">Membrane</keyword>
<keyword evidence="12" id="KW-1185">Reference proteome</keyword>
<evidence type="ECO:0000259" key="10">
    <source>
        <dbReference type="PROSITE" id="PS50929"/>
    </source>
</evidence>
<evidence type="ECO:0000256" key="1">
    <source>
        <dbReference type="ARBA" id="ARBA00004651"/>
    </source>
</evidence>
<evidence type="ECO:0000256" key="7">
    <source>
        <dbReference type="ARBA" id="ARBA00023136"/>
    </source>
</evidence>
<evidence type="ECO:0000256" key="8">
    <source>
        <dbReference type="SAM" id="Phobius"/>
    </source>
</evidence>
<dbReference type="InterPro" id="IPR003439">
    <property type="entry name" value="ABC_transporter-like_ATP-bd"/>
</dbReference>
<feature type="transmembrane region" description="Helical" evidence="8">
    <location>
        <begin position="88"/>
        <end position="111"/>
    </location>
</feature>
<dbReference type="InterPro" id="IPR017871">
    <property type="entry name" value="ABC_transporter-like_CS"/>
</dbReference>
<dbReference type="Gene3D" id="1.20.1560.10">
    <property type="entry name" value="ABC transporter type 1, transmembrane domain"/>
    <property type="match status" value="1"/>
</dbReference>
<comment type="similarity">
    <text evidence="2">Belongs to the ABC transporter superfamily.</text>
</comment>
<dbReference type="Pfam" id="PF00664">
    <property type="entry name" value="ABC_membrane"/>
    <property type="match status" value="1"/>
</dbReference>